<name>A0A2I0HIN2_PUNGR</name>
<evidence type="ECO:0000313" key="1">
    <source>
        <dbReference type="EMBL" id="PKI31473.1"/>
    </source>
</evidence>
<protein>
    <submittedName>
        <fullName evidence="1">Uncharacterized protein</fullName>
    </submittedName>
</protein>
<comment type="caution">
    <text evidence="1">The sequence shown here is derived from an EMBL/GenBank/DDBJ whole genome shotgun (WGS) entry which is preliminary data.</text>
</comment>
<sequence>MPLILATVQDLQEGITNRNTRCRFNDATAWEEKIEQLAGRSTSLIEGHGAALQRLLGVELIEQVLHVVSQVPEVVQPRGDPSLSTRGSVLSIFQHAVNVLRVLFHLLIGEWSFSCRAKLNSPRGANLSINTSRKAPNSHDRAQEVFRFVCRKKSSYGEQRSRRSCWQS</sequence>
<dbReference type="Proteomes" id="UP000233551">
    <property type="component" value="Unassembled WGS sequence"/>
</dbReference>
<accession>A0A2I0HIN2</accession>
<reference evidence="1 2" key="1">
    <citation type="submission" date="2017-11" db="EMBL/GenBank/DDBJ databases">
        <title>De-novo sequencing of pomegranate (Punica granatum L.) genome.</title>
        <authorList>
            <person name="Akparov Z."/>
            <person name="Amiraslanov A."/>
            <person name="Hajiyeva S."/>
            <person name="Abbasov M."/>
            <person name="Kaur K."/>
            <person name="Hamwieh A."/>
            <person name="Solovyev V."/>
            <person name="Salamov A."/>
            <person name="Braich B."/>
            <person name="Kosarev P."/>
            <person name="Mahmoud A."/>
            <person name="Hajiyev E."/>
            <person name="Babayeva S."/>
            <person name="Izzatullayeva V."/>
            <person name="Mammadov A."/>
            <person name="Mammadov A."/>
            <person name="Sharifova S."/>
            <person name="Ojaghi J."/>
            <person name="Eynullazada K."/>
            <person name="Bayramov B."/>
            <person name="Abdulazimova A."/>
            <person name="Shahmuradov I."/>
        </authorList>
    </citation>
    <scope>NUCLEOTIDE SEQUENCE [LARGE SCALE GENOMIC DNA]</scope>
    <source>
        <strain evidence="2">cv. AG2017</strain>
        <tissue evidence="1">Leaf</tissue>
    </source>
</reference>
<evidence type="ECO:0000313" key="2">
    <source>
        <dbReference type="Proteomes" id="UP000233551"/>
    </source>
</evidence>
<proteinExistence type="predicted"/>
<dbReference type="AlphaFoldDB" id="A0A2I0HIN2"/>
<dbReference type="EMBL" id="PGOL01008737">
    <property type="protein sequence ID" value="PKI31473.1"/>
    <property type="molecule type" value="Genomic_DNA"/>
</dbReference>
<keyword evidence="2" id="KW-1185">Reference proteome</keyword>
<organism evidence="1 2">
    <name type="scientific">Punica granatum</name>
    <name type="common">Pomegranate</name>
    <dbReference type="NCBI Taxonomy" id="22663"/>
    <lineage>
        <taxon>Eukaryota</taxon>
        <taxon>Viridiplantae</taxon>
        <taxon>Streptophyta</taxon>
        <taxon>Embryophyta</taxon>
        <taxon>Tracheophyta</taxon>
        <taxon>Spermatophyta</taxon>
        <taxon>Magnoliopsida</taxon>
        <taxon>eudicotyledons</taxon>
        <taxon>Gunneridae</taxon>
        <taxon>Pentapetalae</taxon>
        <taxon>rosids</taxon>
        <taxon>malvids</taxon>
        <taxon>Myrtales</taxon>
        <taxon>Lythraceae</taxon>
        <taxon>Punica</taxon>
    </lineage>
</organism>
<gene>
    <name evidence="1" type="ORF">CRG98_048136</name>
</gene>